<accession>A0ACB7GCG5</accession>
<proteinExistence type="predicted"/>
<sequence length="109" mass="12906">MTTKITASFVSLSLSFIGFHLLRPNRGELLLSFWSVDLPPLLQSSFFVFLFSFNFFLRIDLKEIEDFCFKFTVFLWLCIFIWFLICLLVKTFKRDTHLDLGVLLLKSHD</sequence>
<dbReference type="EMBL" id="CM004401">
    <property type="protein sequence ID" value="KAG8637499.1"/>
    <property type="molecule type" value="Genomic_DNA"/>
</dbReference>
<name>A0ACB7GCG5_MANES</name>
<protein>
    <submittedName>
        <fullName evidence="1">Uncharacterized protein</fullName>
    </submittedName>
</protein>
<dbReference type="Proteomes" id="UP000091857">
    <property type="component" value="Chromosome 15"/>
</dbReference>
<evidence type="ECO:0000313" key="2">
    <source>
        <dbReference type="Proteomes" id="UP000091857"/>
    </source>
</evidence>
<reference evidence="2" key="1">
    <citation type="journal article" date="2016" name="Nat. Biotechnol.">
        <title>Sequencing wild and cultivated cassava and related species reveals extensive interspecific hybridization and genetic diversity.</title>
        <authorList>
            <person name="Bredeson J.V."/>
            <person name="Lyons J.B."/>
            <person name="Prochnik S.E."/>
            <person name="Wu G.A."/>
            <person name="Ha C.M."/>
            <person name="Edsinger-Gonzales E."/>
            <person name="Grimwood J."/>
            <person name="Schmutz J."/>
            <person name="Rabbi I.Y."/>
            <person name="Egesi C."/>
            <person name="Nauluvula P."/>
            <person name="Lebot V."/>
            <person name="Ndunguru J."/>
            <person name="Mkamilo G."/>
            <person name="Bart R.S."/>
            <person name="Setter T.L."/>
            <person name="Gleadow R.M."/>
            <person name="Kulakow P."/>
            <person name="Ferguson M.E."/>
            <person name="Rounsley S."/>
            <person name="Rokhsar D.S."/>
        </authorList>
    </citation>
    <scope>NUCLEOTIDE SEQUENCE [LARGE SCALE GENOMIC DNA]</scope>
    <source>
        <strain evidence="2">cv. AM560-2</strain>
    </source>
</reference>
<organism evidence="1 2">
    <name type="scientific">Manihot esculenta</name>
    <name type="common">Cassava</name>
    <name type="synonym">Jatropha manihot</name>
    <dbReference type="NCBI Taxonomy" id="3983"/>
    <lineage>
        <taxon>Eukaryota</taxon>
        <taxon>Viridiplantae</taxon>
        <taxon>Streptophyta</taxon>
        <taxon>Embryophyta</taxon>
        <taxon>Tracheophyta</taxon>
        <taxon>Spermatophyta</taxon>
        <taxon>Magnoliopsida</taxon>
        <taxon>eudicotyledons</taxon>
        <taxon>Gunneridae</taxon>
        <taxon>Pentapetalae</taxon>
        <taxon>rosids</taxon>
        <taxon>fabids</taxon>
        <taxon>Malpighiales</taxon>
        <taxon>Euphorbiaceae</taxon>
        <taxon>Crotonoideae</taxon>
        <taxon>Manihoteae</taxon>
        <taxon>Manihot</taxon>
    </lineage>
</organism>
<gene>
    <name evidence="1" type="ORF">MANES_15G129725v8</name>
</gene>
<comment type="caution">
    <text evidence="1">The sequence shown here is derived from an EMBL/GenBank/DDBJ whole genome shotgun (WGS) entry which is preliminary data.</text>
</comment>
<evidence type="ECO:0000313" key="1">
    <source>
        <dbReference type="EMBL" id="KAG8637499.1"/>
    </source>
</evidence>
<keyword evidence="2" id="KW-1185">Reference proteome</keyword>